<feature type="compositionally biased region" description="Acidic residues" evidence="1">
    <location>
        <begin position="318"/>
        <end position="328"/>
    </location>
</feature>
<dbReference type="Proteomes" id="UP000313359">
    <property type="component" value="Unassembled WGS sequence"/>
</dbReference>
<keyword evidence="5" id="KW-1185">Reference proteome</keyword>
<evidence type="ECO:0000259" key="3">
    <source>
        <dbReference type="Pfam" id="PF20151"/>
    </source>
</evidence>
<protein>
    <recommendedName>
        <fullName evidence="3">DUF6533 domain-containing protein</fullName>
    </recommendedName>
</protein>
<evidence type="ECO:0000256" key="2">
    <source>
        <dbReference type="SAM" id="Phobius"/>
    </source>
</evidence>
<organism evidence="4 5">
    <name type="scientific">Lentinus tigrinus ALCF2SS1-6</name>
    <dbReference type="NCBI Taxonomy" id="1328759"/>
    <lineage>
        <taxon>Eukaryota</taxon>
        <taxon>Fungi</taxon>
        <taxon>Dikarya</taxon>
        <taxon>Basidiomycota</taxon>
        <taxon>Agaricomycotina</taxon>
        <taxon>Agaricomycetes</taxon>
        <taxon>Polyporales</taxon>
        <taxon>Polyporaceae</taxon>
        <taxon>Lentinus</taxon>
    </lineage>
</organism>
<feature type="transmembrane region" description="Helical" evidence="2">
    <location>
        <begin position="6"/>
        <end position="27"/>
    </location>
</feature>
<name>A0A5C2S8B2_9APHY</name>
<evidence type="ECO:0000313" key="5">
    <source>
        <dbReference type="Proteomes" id="UP000313359"/>
    </source>
</evidence>
<evidence type="ECO:0000313" key="4">
    <source>
        <dbReference type="EMBL" id="RPD59951.1"/>
    </source>
</evidence>
<gene>
    <name evidence="4" type="ORF">L227DRAFT_601236</name>
</gene>
<reference evidence="4" key="1">
    <citation type="journal article" date="2018" name="Genome Biol. Evol.">
        <title>Genomics and development of Lentinus tigrinus, a white-rot wood-decaying mushroom with dimorphic fruiting bodies.</title>
        <authorList>
            <person name="Wu B."/>
            <person name="Xu Z."/>
            <person name="Knudson A."/>
            <person name="Carlson A."/>
            <person name="Chen N."/>
            <person name="Kovaka S."/>
            <person name="LaButti K."/>
            <person name="Lipzen A."/>
            <person name="Pennachio C."/>
            <person name="Riley R."/>
            <person name="Schakwitz W."/>
            <person name="Umezawa K."/>
            <person name="Ohm R.A."/>
            <person name="Grigoriev I.V."/>
            <person name="Nagy L.G."/>
            <person name="Gibbons J."/>
            <person name="Hibbett D."/>
        </authorList>
    </citation>
    <scope>NUCLEOTIDE SEQUENCE [LARGE SCALE GENOMIC DNA]</scope>
    <source>
        <strain evidence="4">ALCF2SS1-6</strain>
    </source>
</reference>
<proteinExistence type="predicted"/>
<dbReference type="EMBL" id="ML122268">
    <property type="protein sequence ID" value="RPD59951.1"/>
    <property type="molecule type" value="Genomic_DNA"/>
</dbReference>
<evidence type="ECO:0000256" key="1">
    <source>
        <dbReference type="SAM" id="MobiDB-lite"/>
    </source>
</evidence>
<feature type="transmembrane region" description="Helical" evidence="2">
    <location>
        <begin position="212"/>
        <end position="236"/>
    </location>
</feature>
<sequence>MSSTVAILQSFLVANYCAMASTTLILWEYLAHLPQEIDLFWKRKLSGASILFLSNRYLSLLVQIYQFPTPTSDKSCDITVKASLTIQVLPYFSWAVFSALRTHALCPPHLRWPLGMLVLILSSVPIWVNLAGYRWLSANINPTIGCISNDALPLQLDREFVILSRTCLIVADFVVLAVTWYGTYHTIRLVQAAAGEQRRHTYSETLLRDGTIYFVILAILNFLHLLFTLLSIAEIALQSTSFVTAALTDPITSILVSRFLLDLQEVSQYRADPQLASLSVGQGSLHFNNSRGVIGSLDESLPPPGDTSLEDERLAAEDASEDNGDEVGQEVEAIVEEASA</sequence>
<dbReference type="InterPro" id="IPR045340">
    <property type="entry name" value="DUF6533"/>
</dbReference>
<accession>A0A5C2S8B2</accession>
<feature type="domain" description="DUF6533" evidence="3">
    <location>
        <begin position="16"/>
        <end position="61"/>
    </location>
</feature>
<dbReference type="Pfam" id="PF20151">
    <property type="entry name" value="DUF6533"/>
    <property type="match status" value="1"/>
</dbReference>
<keyword evidence="2" id="KW-1133">Transmembrane helix</keyword>
<feature type="transmembrane region" description="Helical" evidence="2">
    <location>
        <begin position="160"/>
        <end position="181"/>
    </location>
</feature>
<feature type="region of interest" description="Disordered" evidence="1">
    <location>
        <begin position="295"/>
        <end position="328"/>
    </location>
</feature>
<feature type="transmembrane region" description="Helical" evidence="2">
    <location>
        <begin position="112"/>
        <end position="133"/>
    </location>
</feature>
<keyword evidence="2" id="KW-0472">Membrane</keyword>
<keyword evidence="2" id="KW-0812">Transmembrane</keyword>
<dbReference type="AlphaFoldDB" id="A0A5C2S8B2"/>
<dbReference type="OrthoDB" id="2753012at2759"/>